<evidence type="ECO:0000313" key="1">
    <source>
        <dbReference type="EMBL" id="AQM49923.1"/>
    </source>
</evidence>
<accession>A0A1Q1N6H9</accession>
<organism evidence="1">
    <name type="scientific">Agaricus bisporus virus 7</name>
    <dbReference type="NCBI Taxonomy" id="1945751"/>
    <lineage>
        <taxon>Viruses</taxon>
    </lineage>
</organism>
<reference evidence="1" key="1">
    <citation type="submission" date="2016-12" db="EMBL/GenBank/DDBJ databases">
        <title>Multiple viral infections in Agaricus bisporus - Characterisation of 18 unique RNA viruses and 8 ORFans identified by deep sequencing.</title>
        <authorList>
            <person name="Deakin G."/>
            <person name="Dobbs E."/>
            <person name="Jones I.M."/>
            <person name="Grogan H.M."/>
            <person name="Burton K.S."/>
        </authorList>
    </citation>
    <scope>NUCLEOTIDE SEQUENCE</scope>
    <source>
        <strain evidence="1">AbV7-003</strain>
    </source>
</reference>
<proteinExistence type="predicted"/>
<sequence length="142" mass="16410">MLVTRPHTQWFVTSPPLPDWFWSEASGLSQPDVLSLWDAYFLSIRYDLFLRSPLRSGFAEDLVDFDSSLHTVAINLVIAAEDRRNRTTAAKSRSEIRHFFFHPPALFGDWVSVLDELFLLYGEEHVRDEISILHEIGQVGFD</sequence>
<name>A0A1Q1N6H9_9VIRU</name>
<dbReference type="EMBL" id="KY357491">
    <property type="protein sequence ID" value="AQM49923.1"/>
    <property type="molecule type" value="Genomic_RNA"/>
</dbReference>
<protein>
    <submittedName>
        <fullName evidence="1">Uncharacterized protein</fullName>
    </submittedName>
</protein>